<dbReference type="PANTHER" id="PTHR46865">
    <property type="entry name" value="OXIDOREDUCTASE-RELATED"/>
    <property type="match status" value="1"/>
</dbReference>
<evidence type="ECO:0000313" key="2">
    <source>
        <dbReference type="EMBL" id="MEJ2866553.1"/>
    </source>
</evidence>
<evidence type="ECO:0000259" key="1">
    <source>
        <dbReference type="Pfam" id="PF01494"/>
    </source>
</evidence>
<dbReference type="InterPro" id="IPR051704">
    <property type="entry name" value="FAD_aromatic-hydroxylase"/>
</dbReference>
<dbReference type="Gene3D" id="3.30.9.10">
    <property type="entry name" value="D-Amino Acid Oxidase, subunit A, domain 2"/>
    <property type="match status" value="1"/>
</dbReference>
<reference evidence="2 3" key="1">
    <citation type="submission" date="2024-03" db="EMBL/GenBank/DDBJ databases">
        <title>Actinomycetospora sp. OC33-EN08, a novel actinomycete isolated from wild orchid (Aerides multiflora).</title>
        <authorList>
            <person name="Suriyachadkun C."/>
        </authorList>
    </citation>
    <scope>NUCLEOTIDE SEQUENCE [LARGE SCALE GENOMIC DNA]</scope>
    <source>
        <strain evidence="2 3">OC33-EN08</strain>
    </source>
</reference>
<dbReference type="Proteomes" id="UP001385809">
    <property type="component" value="Unassembled WGS sequence"/>
</dbReference>
<dbReference type="EMBL" id="JBBEGN010000001">
    <property type="protein sequence ID" value="MEJ2866553.1"/>
    <property type="molecule type" value="Genomic_DNA"/>
</dbReference>
<keyword evidence="3" id="KW-1185">Reference proteome</keyword>
<dbReference type="PANTHER" id="PTHR46865:SF2">
    <property type="entry name" value="MONOOXYGENASE"/>
    <property type="match status" value="1"/>
</dbReference>
<organism evidence="2 3">
    <name type="scientific">Actinomycetospora aurantiaca</name>
    <dbReference type="NCBI Taxonomy" id="3129233"/>
    <lineage>
        <taxon>Bacteria</taxon>
        <taxon>Bacillati</taxon>
        <taxon>Actinomycetota</taxon>
        <taxon>Actinomycetes</taxon>
        <taxon>Pseudonocardiales</taxon>
        <taxon>Pseudonocardiaceae</taxon>
        <taxon>Actinomycetospora</taxon>
    </lineage>
</organism>
<proteinExistence type="predicted"/>
<dbReference type="Pfam" id="PF01494">
    <property type="entry name" value="FAD_binding_3"/>
    <property type="match status" value="1"/>
</dbReference>
<evidence type="ECO:0000313" key="3">
    <source>
        <dbReference type="Proteomes" id="UP001385809"/>
    </source>
</evidence>
<dbReference type="SUPFAM" id="SSF51905">
    <property type="entry name" value="FAD/NAD(P)-binding domain"/>
    <property type="match status" value="1"/>
</dbReference>
<dbReference type="RefSeq" id="WP_337693172.1">
    <property type="nucleotide sequence ID" value="NZ_JBBEGN010000001.1"/>
</dbReference>
<protein>
    <submittedName>
        <fullName evidence="2">FAD-dependent monooxygenase</fullName>
    </submittedName>
</protein>
<dbReference type="InterPro" id="IPR002938">
    <property type="entry name" value="FAD-bd"/>
</dbReference>
<name>A0ABU8MGV2_9PSEU</name>
<accession>A0ABU8MGV2</accession>
<keyword evidence="2" id="KW-0560">Oxidoreductase</keyword>
<feature type="domain" description="FAD-binding" evidence="1">
    <location>
        <begin position="3"/>
        <end position="307"/>
    </location>
</feature>
<sequence>MSGASIAGPAAASWLAAAGWDVTVVERSDHLRDEGQNVDVRGAGREVLRRMGLEDAVREHHTSETGLAFVDEDGRAYASFPAGAGDADGAPTAELEILRGQLARVLYDHSARRAEYVFGDRITALHDDGRGVDVSFARGADRRFDAVVLAEGSRSRSRDLVFPEPAISELGLVGAYVTVPRVAADDRQWRIYFAGRGRLVHLRPDNVGSTRAMLSLYTDLRGFDRLDRENAVELFRATYADVGWEAPRVLAALDDPSLYVDQIAQVRLPTWHRGRVVLLGDAAWCAGPFGTGTTSALAGAYVLAGELGSTPDDVPGAFARYERLLRPMTDKAQTFVPRHGHPRVEWHRTLLRTGLRLLGGPVGRAVGRVRGQVPPPPVDLLTLPDYPARATAGV</sequence>
<gene>
    <name evidence="2" type="ORF">WCD74_02165</name>
</gene>
<comment type="caution">
    <text evidence="2">The sequence shown here is derived from an EMBL/GenBank/DDBJ whole genome shotgun (WGS) entry which is preliminary data.</text>
</comment>
<dbReference type="Gene3D" id="3.50.50.60">
    <property type="entry name" value="FAD/NAD(P)-binding domain"/>
    <property type="match status" value="1"/>
</dbReference>
<dbReference type="InterPro" id="IPR036188">
    <property type="entry name" value="FAD/NAD-bd_sf"/>
</dbReference>
<keyword evidence="2" id="KW-0503">Monooxygenase</keyword>
<dbReference type="GO" id="GO:0004497">
    <property type="term" value="F:monooxygenase activity"/>
    <property type="evidence" value="ECO:0007669"/>
    <property type="project" value="UniProtKB-KW"/>
</dbReference>